<dbReference type="EMBL" id="QEAN01000093">
    <property type="protein sequence ID" value="TPX48837.1"/>
    <property type="molecule type" value="Genomic_DNA"/>
</dbReference>
<feature type="compositionally biased region" description="Basic and acidic residues" evidence="2">
    <location>
        <begin position="274"/>
        <end position="291"/>
    </location>
</feature>
<reference evidence="3 4" key="1">
    <citation type="journal article" date="2019" name="Sci. Rep.">
        <title>Comparative genomics of chytrid fungi reveal insights into the obligate biotrophic and pathogenic lifestyle of Synchytrium endobioticum.</title>
        <authorList>
            <person name="van de Vossenberg B.T.L.H."/>
            <person name="Warris S."/>
            <person name="Nguyen H.D.T."/>
            <person name="van Gent-Pelzer M.P.E."/>
            <person name="Joly D.L."/>
            <person name="van de Geest H.C."/>
            <person name="Bonants P.J.M."/>
            <person name="Smith D.S."/>
            <person name="Levesque C.A."/>
            <person name="van der Lee T.A.J."/>
        </authorList>
    </citation>
    <scope>NUCLEOTIDE SEQUENCE [LARGE SCALE GENOMIC DNA]</scope>
    <source>
        <strain evidence="3 4">MB42</strain>
    </source>
</reference>
<feature type="region of interest" description="Disordered" evidence="2">
    <location>
        <begin position="247"/>
        <end position="291"/>
    </location>
</feature>
<protein>
    <submittedName>
        <fullName evidence="3">Uncharacterized protein</fullName>
    </submittedName>
</protein>
<keyword evidence="4" id="KW-1185">Reference proteome</keyword>
<accession>A0A507DBU3</accession>
<evidence type="ECO:0000313" key="4">
    <source>
        <dbReference type="Proteomes" id="UP000317494"/>
    </source>
</evidence>
<feature type="region of interest" description="Disordered" evidence="2">
    <location>
        <begin position="1"/>
        <end position="30"/>
    </location>
</feature>
<dbReference type="PANTHER" id="PTHR45615">
    <property type="entry name" value="MYOSIN HEAVY CHAIN, NON-MUSCLE"/>
    <property type="match status" value="1"/>
</dbReference>
<feature type="coiled-coil region" evidence="1">
    <location>
        <begin position="753"/>
        <end position="784"/>
    </location>
</feature>
<dbReference type="STRING" id="286115.A0A507DBU3"/>
<sequence>MLTSANLRTPSKAPYGHSKPKTPASLYDTRSFSTNQSDLLSDSFQDLVDRLDADEYSSIRQTLQHQNASKSSTSRQPPPPHHDDDNDDHDCDPRNATASHHTRNDAMLSDAPSRMEDLGTSIHLRHDELDQLNDGLSTVNPNNHSYDLVNDADDDHNIQNFSKLEGLTDLELTEYGIIGNANLNDPDFGDDSLDPHAINDHHSINAVQANHDVQHDLYSPENIPQSSNHHLDSFEWASRFGYSTTGINHNNTPLDQVSPEMSEASPAAPSGFDDNPHENDNHHHHPPEQADDIHPLLSTQLYSNIMKTPTPAPIVKPSFKSHDETQHNATNMNQPVHLQTPSQIMSASFANEISTATSNNHNAFDQMVEEMRNECRSLKALNERLLAANEDLRSTQTNLTLEHERALRDTRKDFENMMQKLQRSEDERRSVLERRIEELQQDLHHARSSASQMATIRATLEREKELDILQVKKDVMSQKERQLQDIRRELQRDKEDLQRRLRDEIESEKDARVAEKRRLESDLARAKRQLEQKDEELQNLEENMNRVEMQVQQSRRRPSTNEVGTQSDTAISLNSSYDDDLLFLFRELDTLFGSDFSASIRSNTIYNDAKVSSRARRLVDRCRSYVESTEQAILTTRSDLANLKTKYEGIIGEANRKMDEYKQQIVGLRKNRNVGNNNQQPSTPQTATLEDLERHYPSVYAQLKSDVSRQYELEKKALLASAENRRIRDVAETKRLAAEDTERMGNEIRQKCSTAYEKAVKRLKEEYRKLEAKLRAEIDEERKKVQATSHPTRDHYEQAYKDGYKLGREETRGDVVQLKQKILDLEQMTKQLTAAQVAEMEEKLKADNHAALMEAKQCYLTAKEKLDEQWKRRLDDLKLHYEQKLREHVASMPPRPSSRSSQPRESASRGLSQALTGSRHDQDGTKKYSTSQKTLSDFDERFEVVHVPSSRSTASAIASSSDRGSRHAARPSKSSTTTTSGNRRR</sequence>
<evidence type="ECO:0000256" key="1">
    <source>
        <dbReference type="SAM" id="Coils"/>
    </source>
</evidence>
<feature type="compositionally biased region" description="Low complexity" evidence="2">
    <location>
        <begin position="897"/>
        <end position="909"/>
    </location>
</feature>
<feature type="compositionally biased region" description="Low complexity" evidence="2">
    <location>
        <begin position="972"/>
        <end position="985"/>
    </location>
</feature>
<feature type="region of interest" description="Disordered" evidence="2">
    <location>
        <begin position="62"/>
        <end position="110"/>
    </location>
</feature>
<dbReference type="PANTHER" id="PTHR45615:SF80">
    <property type="entry name" value="GRIP DOMAIN-CONTAINING PROTEIN"/>
    <property type="match status" value="1"/>
</dbReference>
<feature type="coiled-coil region" evidence="1">
    <location>
        <begin position="644"/>
        <end position="671"/>
    </location>
</feature>
<dbReference type="AlphaFoldDB" id="A0A507DBU3"/>
<dbReference type="VEuPathDB" id="FungiDB:SeMB42_g02849"/>
<evidence type="ECO:0000256" key="2">
    <source>
        <dbReference type="SAM" id="MobiDB-lite"/>
    </source>
</evidence>
<feature type="region of interest" description="Disordered" evidence="2">
    <location>
        <begin position="886"/>
        <end position="985"/>
    </location>
</feature>
<gene>
    <name evidence="3" type="ORF">SeMB42_g02849</name>
</gene>
<feature type="region of interest" description="Disordered" evidence="2">
    <location>
        <begin position="548"/>
        <end position="568"/>
    </location>
</feature>
<feature type="compositionally biased region" description="Polar residues" evidence="2">
    <location>
        <begin position="62"/>
        <end position="75"/>
    </location>
</feature>
<feature type="compositionally biased region" description="Low complexity" evidence="2">
    <location>
        <begin position="949"/>
        <end position="961"/>
    </location>
</feature>
<feature type="coiled-coil region" evidence="1">
    <location>
        <begin position="808"/>
        <end position="835"/>
    </location>
</feature>
<evidence type="ECO:0000313" key="3">
    <source>
        <dbReference type="EMBL" id="TPX48837.1"/>
    </source>
</evidence>
<dbReference type="Proteomes" id="UP000317494">
    <property type="component" value="Unassembled WGS sequence"/>
</dbReference>
<keyword evidence="1" id="KW-0175">Coiled coil</keyword>
<organism evidence="3 4">
    <name type="scientific">Synchytrium endobioticum</name>
    <dbReference type="NCBI Taxonomy" id="286115"/>
    <lineage>
        <taxon>Eukaryota</taxon>
        <taxon>Fungi</taxon>
        <taxon>Fungi incertae sedis</taxon>
        <taxon>Chytridiomycota</taxon>
        <taxon>Chytridiomycota incertae sedis</taxon>
        <taxon>Chytridiomycetes</taxon>
        <taxon>Synchytriales</taxon>
        <taxon>Synchytriaceae</taxon>
        <taxon>Synchytrium</taxon>
    </lineage>
</organism>
<name>A0A507DBU3_9FUNG</name>
<comment type="caution">
    <text evidence="3">The sequence shown here is derived from an EMBL/GenBank/DDBJ whole genome shotgun (WGS) entry which is preliminary data.</text>
</comment>
<proteinExistence type="predicted"/>